<sequence>MTWISFSVRYLVNVEDLNNVESAGNYVRHRRAPIVVKENDKTYSVTYVPAVSGEMIAHGYQANLADIATQKGLPVEDLVKQGVLLKRGAGDSVHKSKCEDKKGSDYEQCVISEDVVEDVAGFMNPNKLIKRTSNIAFSYMIPALDTVKASAIASQFQVRYATKELIDEHKNENIQSLYNVETASASYVLTGYLNLDGIGITQNYPVKEVECEGKSECRKDKEVECEGKSECRKERMKCALDSLTLTLTQFLFGAKRSRYNPLTEIEALVLSVSEKPFNIPPINGNIKEYLELVRNTANSFGKVLGINTPTVVFYAKGVEGSKSNPVEVFEEYGKIKGDKEAGS</sequence>
<dbReference type="KEGG" id="step:IC006_2409"/>
<keyword evidence="1" id="KW-0051">Antiviral defense</keyword>
<reference evidence="3 4" key="1">
    <citation type="journal article" date="2020" name="Int. J. Syst. Evol. Microbiol.">
        <title>Sulfuracidifex tepidarius gen. nov., sp. nov. and transfer of Sulfolobus metallicus Huber and Stetter 1992 to the genus Sulfuracidifex as Sulfuracidifex metallicus comb. nov.</title>
        <authorList>
            <person name="Itoh T."/>
            <person name="Miura T."/>
            <person name="Sakai H.D."/>
            <person name="Kato S."/>
            <person name="Ohkuma M."/>
            <person name="Takashina T."/>
        </authorList>
    </citation>
    <scope>NUCLEOTIDE SEQUENCE [LARGE SCALE GENOMIC DNA]</scope>
    <source>
        <strain evidence="3 4">IC-006</strain>
    </source>
</reference>
<evidence type="ECO:0000256" key="2">
    <source>
        <dbReference type="ARBA" id="ARBA00025626"/>
    </source>
</evidence>
<protein>
    <submittedName>
        <fullName evidence="3">CRISPR-associated protein Cas7/Csa2 1</fullName>
    </submittedName>
</protein>
<dbReference type="RefSeq" id="WP_054846183.1">
    <property type="nucleotide sequence ID" value="NZ_AP018929.1"/>
</dbReference>
<gene>
    <name evidence="3" type="ORF">IC006_2409</name>
</gene>
<name>A0A510DXX8_9CREN</name>
<dbReference type="NCBIfam" id="TIGR01875">
    <property type="entry name" value="cas_MJ0381"/>
    <property type="match status" value="1"/>
</dbReference>
<dbReference type="GeneID" id="41716122"/>
<organism evidence="3 4">
    <name type="scientific">Sulfuracidifex tepidarius</name>
    <dbReference type="NCBI Taxonomy" id="1294262"/>
    <lineage>
        <taxon>Archaea</taxon>
        <taxon>Thermoproteota</taxon>
        <taxon>Thermoprotei</taxon>
        <taxon>Sulfolobales</taxon>
        <taxon>Sulfolobaceae</taxon>
        <taxon>Sulfuracidifex</taxon>
    </lineage>
</organism>
<dbReference type="PANTHER" id="PTHR37459:SF1">
    <property type="entry name" value="CRISPR-ASSOCIATED PROTEIN CAS7_CST2_DEVR"/>
    <property type="match status" value="1"/>
</dbReference>
<evidence type="ECO:0000313" key="4">
    <source>
        <dbReference type="Proteomes" id="UP000322983"/>
    </source>
</evidence>
<dbReference type="InterPro" id="IPR052681">
    <property type="entry name" value="CRISPR-Cas7/Cst2/DevR"/>
</dbReference>
<dbReference type="EMBL" id="AP018929">
    <property type="protein sequence ID" value="BBG25074.1"/>
    <property type="molecule type" value="Genomic_DNA"/>
</dbReference>
<proteinExistence type="predicted"/>
<keyword evidence="4" id="KW-1185">Reference proteome</keyword>
<dbReference type="OrthoDB" id="97643at2157"/>
<dbReference type="Pfam" id="PF01905">
    <property type="entry name" value="DevR"/>
    <property type="match status" value="1"/>
</dbReference>
<dbReference type="InterPro" id="IPR010154">
    <property type="entry name" value="CRISPR-assoc_Cas7/Cst2/DevR"/>
</dbReference>
<comment type="function">
    <text evidence="2">CRISPR (clustered regularly interspaced short palindromic repeat) is an adaptive immune system that provides protection against mobile genetic elements (viruses, transposable elements and conjugative plasmids). CRISPR clusters contain spacers, sequences complementary to antecedent mobile elements, and target invading nucleic acids. CRISPR clusters are transcribed and processed into CRISPR RNA (crRNA).</text>
</comment>
<dbReference type="InterPro" id="IPR002764">
    <property type="entry name" value="Cas7/Cst2/DevR_sub_I-a/Apern"/>
</dbReference>
<dbReference type="Proteomes" id="UP000322983">
    <property type="component" value="Chromosome"/>
</dbReference>
<accession>A0A510DXX8</accession>
<dbReference type="GO" id="GO:0051607">
    <property type="term" value="P:defense response to virus"/>
    <property type="evidence" value="ECO:0007669"/>
    <property type="project" value="UniProtKB-KW"/>
</dbReference>
<evidence type="ECO:0000313" key="3">
    <source>
        <dbReference type="EMBL" id="BBG25074.1"/>
    </source>
</evidence>
<dbReference type="NCBIfam" id="TIGR02583">
    <property type="entry name" value="DevR_archaea"/>
    <property type="match status" value="1"/>
</dbReference>
<evidence type="ECO:0000256" key="1">
    <source>
        <dbReference type="ARBA" id="ARBA00023118"/>
    </source>
</evidence>
<dbReference type="AlphaFoldDB" id="A0A510DXX8"/>
<dbReference type="PANTHER" id="PTHR37459">
    <property type="match status" value="1"/>
</dbReference>
<dbReference type="STRING" id="1294262.GCA_001316085_02042"/>